<reference evidence="14" key="2">
    <citation type="submission" date="2021-06" db="EMBL/GenBank/DDBJ databases">
        <title>Updating the genus Pseudomonas: Description of 43 new species and partition of the Pseudomonas putida group.</title>
        <authorList>
            <person name="Girard L."/>
            <person name="Lood C."/>
            <person name="Vandamme P."/>
            <person name="Rokni-Zadeh H."/>
            <person name="van Noort V."/>
            <person name="Hofte M."/>
            <person name="Lavigne R."/>
            <person name="De Mot R."/>
        </authorList>
    </citation>
    <scope>NUCLEOTIDE SEQUENCE</scope>
    <source>
        <strain evidence="14">SWRI145</strain>
    </source>
</reference>
<dbReference type="Pfam" id="PF13609">
    <property type="entry name" value="Porin_4"/>
    <property type="match status" value="1"/>
</dbReference>
<evidence type="ECO:0000313" key="13">
    <source>
        <dbReference type="EMBL" id="MBC3298444.1"/>
    </source>
</evidence>
<dbReference type="CDD" id="cd00342">
    <property type="entry name" value="gram_neg_porins"/>
    <property type="match status" value="1"/>
</dbReference>
<sequence>MRRFGCVACLLVACGPAFAEDYLKPYVMADIGWNTTSNIGGEQQYHYQEGRLSPNFIGIKARKELGDGYAVIAKLESGYSLEDLKIIGSGTFSRQMFAGVDSNYGQLTAGKQWDFMFETLAADRWGDKLGNVALMQLQAGPFNLGLPTGSIDYNRIAAGFPTANAIKYVSPSFNGLSFGAMHGDGEPNGRFSYGKTQSYSLKYVQAPFRVMAAYTESRQQAINDGHDGIKNYGVGGAYDFSSVTGDVLYTRTENTFNHAAIDSYAMGVLLPVTANSSLYANYMYLKGNAQLNNSVANQIGVTYDYRINRNWDTYVSAIYQATGGSDENAYISGVYGVSSGKEQSVLHVGVRFYYE</sequence>
<evidence type="ECO:0000313" key="15">
    <source>
        <dbReference type="Proteomes" id="UP000615613"/>
    </source>
</evidence>
<comment type="subunit">
    <text evidence="2">Homotrimer.</text>
</comment>
<keyword evidence="8" id="KW-0626">Porin</keyword>
<evidence type="ECO:0000256" key="3">
    <source>
        <dbReference type="ARBA" id="ARBA00022448"/>
    </source>
</evidence>
<keyword evidence="5" id="KW-0812">Transmembrane</keyword>
<comment type="subcellular location">
    <subcellularLocation>
        <location evidence="1">Cell outer membrane</location>
        <topology evidence="1">Multi-pass membrane protein</topology>
    </subcellularLocation>
</comment>
<feature type="signal peptide" evidence="11">
    <location>
        <begin position="1"/>
        <end position="19"/>
    </location>
</feature>
<feature type="domain" description="Porin" evidence="12">
    <location>
        <begin position="8"/>
        <end position="319"/>
    </location>
</feature>
<evidence type="ECO:0000256" key="6">
    <source>
        <dbReference type="ARBA" id="ARBA00022729"/>
    </source>
</evidence>
<proteinExistence type="predicted"/>
<keyword evidence="4" id="KW-1134">Transmembrane beta strand</keyword>
<dbReference type="InterPro" id="IPR050298">
    <property type="entry name" value="Gram-neg_bact_OMP"/>
</dbReference>
<evidence type="ECO:0000256" key="9">
    <source>
        <dbReference type="ARBA" id="ARBA00023136"/>
    </source>
</evidence>
<evidence type="ECO:0000259" key="12">
    <source>
        <dbReference type="Pfam" id="PF13609"/>
    </source>
</evidence>
<evidence type="ECO:0000256" key="2">
    <source>
        <dbReference type="ARBA" id="ARBA00011233"/>
    </source>
</evidence>
<keyword evidence="9" id="KW-0472">Membrane</keyword>
<keyword evidence="10" id="KW-0998">Cell outer membrane</keyword>
<dbReference type="AlphaFoldDB" id="A0A8I0D2H7"/>
<dbReference type="GO" id="GO:0046930">
    <property type="term" value="C:pore complex"/>
    <property type="evidence" value="ECO:0007669"/>
    <property type="project" value="UniProtKB-KW"/>
</dbReference>
<evidence type="ECO:0000256" key="5">
    <source>
        <dbReference type="ARBA" id="ARBA00022692"/>
    </source>
</evidence>
<dbReference type="InterPro" id="IPR023614">
    <property type="entry name" value="Porin_dom_sf"/>
</dbReference>
<dbReference type="Gene3D" id="2.40.160.10">
    <property type="entry name" value="Porin"/>
    <property type="match status" value="1"/>
</dbReference>
<evidence type="ECO:0000256" key="11">
    <source>
        <dbReference type="SAM" id="SignalP"/>
    </source>
</evidence>
<dbReference type="InterPro" id="IPR033900">
    <property type="entry name" value="Gram_neg_porin_domain"/>
</dbReference>
<reference evidence="13" key="1">
    <citation type="journal article" date="2020" name="Microorganisms">
        <title>Reliable Identification of Environmental Pseudomonas Isolates Using the rpoD Gene.</title>
        <authorList>
            <consortium name="The Broad Institute Genome Sequencing Platform"/>
            <person name="Girard L."/>
            <person name="Lood C."/>
            <person name="Rokni-Zadeh H."/>
            <person name="van Noort V."/>
            <person name="Lavigne R."/>
            <person name="De Mot R."/>
        </authorList>
    </citation>
    <scope>NUCLEOTIDE SEQUENCE [LARGE SCALE GENOMIC DNA]</scope>
    <source>
        <strain evidence="13">SWRI145</strain>
    </source>
</reference>
<name>A0A8I0D2H7_9PSED</name>
<dbReference type="GO" id="GO:0015288">
    <property type="term" value="F:porin activity"/>
    <property type="evidence" value="ECO:0007669"/>
    <property type="project" value="UniProtKB-KW"/>
</dbReference>
<dbReference type="GO" id="GO:0009279">
    <property type="term" value="C:cell outer membrane"/>
    <property type="evidence" value="ECO:0007669"/>
    <property type="project" value="UniProtKB-SubCell"/>
</dbReference>
<dbReference type="RefSeq" id="WP_186754810.1">
    <property type="nucleotide sequence ID" value="NZ_CP077084.1"/>
</dbReference>
<dbReference type="EMBL" id="JABWQF010000045">
    <property type="protein sequence ID" value="MBC3298444.1"/>
    <property type="molecule type" value="Genomic_DNA"/>
</dbReference>
<evidence type="ECO:0000256" key="1">
    <source>
        <dbReference type="ARBA" id="ARBA00004571"/>
    </source>
</evidence>
<evidence type="ECO:0000256" key="4">
    <source>
        <dbReference type="ARBA" id="ARBA00022452"/>
    </source>
</evidence>
<dbReference type="KEGG" id="ptrt:HU722_0014785"/>
<gene>
    <name evidence="14" type="ORF">HU722_0014785</name>
    <name evidence="13" type="ORF">HU722_43655</name>
</gene>
<dbReference type="GO" id="GO:0006811">
    <property type="term" value="P:monoatomic ion transport"/>
    <property type="evidence" value="ECO:0007669"/>
    <property type="project" value="UniProtKB-KW"/>
</dbReference>
<dbReference type="EMBL" id="CP077084">
    <property type="protein sequence ID" value="QXH81309.1"/>
    <property type="molecule type" value="Genomic_DNA"/>
</dbReference>
<keyword evidence="6 11" id="KW-0732">Signal</keyword>
<evidence type="ECO:0000256" key="10">
    <source>
        <dbReference type="ARBA" id="ARBA00023237"/>
    </source>
</evidence>
<dbReference type="Proteomes" id="UP000615613">
    <property type="component" value="Chromosome"/>
</dbReference>
<keyword evidence="15" id="KW-1185">Reference proteome</keyword>
<dbReference type="PANTHER" id="PTHR34501">
    <property type="entry name" value="PROTEIN YDDL-RELATED"/>
    <property type="match status" value="1"/>
</dbReference>
<keyword evidence="3" id="KW-0813">Transport</keyword>
<protein>
    <submittedName>
        <fullName evidence="13">Porin</fullName>
    </submittedName>
</protein>
<dbReference type="PANTHER" id="PTHR34501:SF9">
    <property type="entry name" value="MAJOR OUTER MEMBRANE PROTEIN P.IA"/>
    <property type="match status" value="1"/>
</dbReference>
<organism evidence="13">
    <name type="scientific">Pseudomonas tritici</name>
    <dbReference type="NCBI Taxonomy" id="2745518"/>
    <lineage>
        <taxon>Bacteria</taxon>
        <taxon>Pseudomonadati</taxon>
        <taxon>Pseudomonadota</taxon>
        <taxon>Gammaproteobacteria</taxon>
        <taxon>Pseudomonadales</taxon>
        <taxon>Pseudomonadaceae</taxon>
        <taxon>Pseudomonas</taxon>
    </lineage>
</organism>
<evidence type="ECO:0000256" key="8">
    <source>
        <dbReference type="ARBA" id="ARBA00023114"/>
    </source>
</evidence>
<accession>A0A8I0D2H7</accession>
<evidence type="ECO:0000256" key="7">
    <source>
        <dbReference type="ARBA" id="ARBA00023065"/>
    </source>
</evidence>
<evidence type="ECO:0000313" key="14">
    <source>
        <dbReference type="EMBL" id="QXH81309.1"/>
    </source>
</evidence>
<dbReference type="SUPFAM" id="SSF56935">
    <property type="entry name" value="Porins"/>
    <property type="match status" value="1"/>
</dbReference>
<feature type="chain" id="PRO_5044691915" evidence="11">
    <location>
        <begin position="20"/>
        <end position="355"/>
    </location>
</feature>
<keyword evidence="7" id="KW-0406">Ion transport</keyword>